<dbReference type="AlphaFoldDB" id="A0A951QMK2"/>
<dbReference type="Gene3D" id="2.70.70.10">
    <property type="entry name" value="Glucose Permease (Domain IIA)"/>
    <property type="match status" value="1"/>
</dbReference>
<feature type="compositionally biased region" description="Basic and acidic residues" evidence="2">
    <location>
        <begin position="114"/>
        <end position="124"/>
    </location>
</feature>
<feature type="chain" id="PRO_5037246139" evidence="3">
    <location>
        <begin position="44"/>
        <end position="578"/>
    </location>
</feature>
<feature type="region of interest" description="Disordered" evidence="2">
    <location>
        <begin position="258"/>
        <end position="282"/>
    </location>
</feature>
<feature type="compositionally biased region" description="Polar residues" evidence="2">
    <location>
        <begin position="263"/>
        <end position="282"/>
    </location>
</feature>
<evidence type="ECO:0000256" key="1">
    <source>
        <dbReference type="ARBA" id="ARBA00022729"/>
    </source>
</evidence>
<evidence type="ECO:0000256" key="2">
    <source>
        <dbReference type="SAM" id="MobiDB-lite"/>
    </source>
</evidence>
<evidence type="ECO:0000313" key="5">
    <source>
        <dbReference type="EMBL" id="MBW4667702.1"/>
    </source>
</evidence>
<evidence type="ECO:0000259" key="4">
    <source>
        <dbReference type="Pfam" id="PF01551"/>
    </source>
</evidence>
<dbReference type="InterPro" id="IPR011055">
    <property type="entry name" value="Dup_hybrid_motif"/>
</dbReference>
<reference evidence="5" key="2">
    <citation type="journal article" date="2022" name="Microbiol. Resour. Announc.">
        <title>Metagenome Sequencing to Explore Phylogenomics of Terrestrial Cyanobacteria.</title>
        <authorList>
            <person name="Ward R.D."/>
            <person name="Stajich J.E."/>
            <person name="Johansen J.R."/>
            <person name="Huntemann M."/>
            <person name="Clum A."/>
            <person name="Foster B."/>
            <person name="Foster B."/>
            <person name="Roux S."/>
            <person name="Palaniappan K."/>
            <person name="Varghese N."/>
            <person name="Mukherjee S."/>
            <person name="Reddy T.B.K."/>
            <person name="Daum C."/>
            <person name="Copeland A."/>
            <person name="Chen I.A."/>
            <person name="Ivanova N.N."/>
            <person name="Kyrpides N.C."/>
            <person name="Shapiro N."/>
            <person name="Eloe-Fadrosh E.A."/>
            <person name="Pietrasiak N."/>
        </authorList>
    </citation>
    <scope>NUCLEOTIDE SEQUENCE</scope>
    <source>
        <strain evidence="5">GSE-NOS-MK-12-04C</strain>
    </source>
</reference>
<sequence>MTQRNNAHNPSEPLKKRFSSTLPAQSICWLGSFSLLSSGFVVAQTESGIDNIVPTVENSQPAVVNPVKKVTIERLRSTSAPESAERTQVEFSQRRANLKKRLRQQVEVTQNQEPVRHSRPKPEPSEAQATVRNPRRDVEATEPKVTARRLRAKIEASRQAPVVIREQKPVFEVRQPRVTIHEEKLEKTERIAQPANSESATAGKQSDYNNAYIDPTEYNANATGNYEAPNSVVLTERSGGCRSILGQGQGVSSSLCAKAPITPSRSQPIADSDTNQPRKSTPNWIRRSQNVQLATVPPVLRVSRTVNSTTRNPNTSTWRSRSIGVTSASADKESVRQPIWRPTRVASRNVSKSEYHPSRFIPNNFISSTTTVSSTPIAPSGGILPLPMTAENAEPRASTVAYNIPLASVLPQIPYSGGTYAYGGSGLIFPLSVPSAITSMFGWRVHPITGDRRFHSGTDLGGAMGTPVLAAYTGQVEVADRVGGYGLTVILNHNFAQQTLYGHMSEILVQPGQWVEQGTVIGRVGSTGNSTGPHLHFEVRQLTADGWVATDPSAQLQYAVNQLVQVLQTAQVPQQPGN</sequence>
<accession>A0A951QMK2</accession>
<dbReference type="InterPro" id="IPR050570">
    <property type="entry name" value="Cell_wall_metabolism_enzyme"/>
</dbReference>
<gene>
    <name evidence="5" type="ORF">KME60_09750</name>
</gene>
<proteinExistence type="predicted"/>
<feature type="signal peptide" evidence="3">
    <location>
        <begin position="1"/>
        <end position="43"/>
    </location>
</feature>
<dbReference type="InterPro" id="IPR016047">
    <property type="entry name" value="M23ase_b-sheet_dom"/>
</dbReference>
<dbReference type="Proteomes" id="UP000729701">
    <property type="component" value="Unassembled WGS sequence"/>
</dbReference>
<feature type="region of interest" description="Disordered" evidence="2">
    <location>
        <begin position="105"/>
        <end position="144"/>
    </location>
</feature>
<dbReference type="PANTHER" id="PTHR21666">
    <property type="entry name" value="PEPTIDASE-RELATED"/>
    <property type="match status" value="1"/>
</dbReference>
<dbReference type="EMBL" id="JAHHGZ010000008">
    <property type="protein sequence ID" value="MBW4667702.1"/>
    <property type="molecule type" value="Genomic_DNA"/>
</dbReference>
<reference evidence="5" key="1">
    <citation type="submission" date="2021-05" db="EMBL/GenBank/DDBJ databases">
        <authorList>
            <person name="Pietrasiak N."/>
            <person name="Ward R."/>
            <person name="Stajich J.E."/>
            <person name="Kurbessoian T."/>
        </authorList>
    </citation>
    <scope>NUCLEOTIDE SEQUENCE</scope>
    <source>
        <strain evidence="5">GSE-NOS-MK-12-04C</strain>
    </source>
</reference>
<dbReference type="GO" id="GO:0004222">
    <property type="term" value="F:metalloendopeptidase activity"/>
    <property type="evidence" value="ECO:0007669"/>
    <property type="project" value="TreeGrafter"/>
</dbReference>
<feature type="domain" description="M23ase beta-sheet core" evidence="4">
    <location>
        <begin position="453"/>
        <end position="541"/>
    </location>
</feature>
<name>A0A951QMK2_9CYAN</name>
<dbReference type="CDD" id="cd12797">
    <property type="entry name" value="M23_peptidase"/>
    <property type="match status" value="1"/>
</dbReference>
<keyword evidence="1 3" id="KW-0732">Signal</keyword>
<dbReference type="SUPFAM" id="SSF51261">
    <property type="entry name" value="Duplicated hybrid motif"/>
    <property type="match status" value="1"/>
</dbReference>
<evidence type="ECO:0000313" key="6">
    <source>
        <dbReference type="Proteomes" id="UP000729701"/>
    </source>
</evidence>
<protein>
    <submittedName>
        <fullName evidence="5">M23 family metallopeptidase</fullName>
    </submittedName>
</protein>
<organism evidence="5 6">
    <name type="scientific">Cyanomargarita calcarea GSE-NOS-MK-12-04C</name>
    <dbReference type="NCBI Taxonomy" id="2839659"/>
    <lineage>
        <taxon>Bacteria</taxon>
        <taxon>Bacillati</taxon>
        <taxon>Cyanobacteriota</taxon>
        <taxon>Cyanophyceae</taxon>
        <taxon>Nostocales</taxon>
        <taxon>Cyanomargaritaceae</taxon>
        <taxon>Cyanomargarita</taxon>
    </lineage>
</organism>
<comment type="caution">
    <text evidence="5">The sequence shown here is derived from an EMBL/GenBank/DDBJ whole genome shotgun (WGS) entry which is preliminary data.</text>
</comment>
<evidence type="ECO:0000256" key="3">
    <source>
        <dbReference type="SAM" id="SignalP"/>
    </source>
</evidence>
<dbReference type="PANTHER" id="PTHR21666:SF289">
    <property type="entry name" value="L-ALA--D-GLU ENDOPEPTIDASE"/>
    <property type="match status" value="1"/>
</dbReference>
<dbReference type="Pfam" id="PF01551">
    <property type="entry name" value="Peptidase_M23"/>
    <property type="match status" value="1"/>
</dbReference>